<reference evidence="8" key="3">
    <citation type="submission" date="2025-09" db="UniProtKB">
        <authorList>
            <consortium name="Ensembl"/>
        </authorList>
    </citation>
    <scope>IDENTIFICATION</scope>
</reference>
<dbReference type="SMART" id="SM00406">
    <property type="entry name" value="IGv"/>
    <property type="match status" value="1"/>
</dbReference>
<dbReference type="HOGENOM" id="CLU_077975_7_1_1"/>
<evidence type="ECO:0000259" key="7">
    <source>
        <dbReference type="PROSITE" id="PS50835"/>
    </source>
</evidence>
<reference evidence="8 9" key="1">
    <citation type="journal article" date="2010" name="Nature">
        <title>The sequence and de novo assembly of the giant panda genome.</title>
        <authorList>
            <person name="Li R."/>
            <person name="Fan W."/>
            <person name="Tian G."/>
            <person name="Zhu H."/>
            <person name="He L."/>
            <person name="Cai J."/>
            <person name="Huang Q."/>
            <person name="Cai Q."/>
            <person name="Li B."/>
            <person name="Bai Y."/>
            <person name="Zhang Z."/>
            <person name="Zhang Y."/>
            <person name="Wang W."/>
            <person name="Li J."/>
            <person name="Wei F."/>
            <person name="Li H."/>
            <person name="Jian M."/>
            <person name="Li J."/>
            <person name="Zhang Z."/>
            <person name="Nielsen R."/>
            <person name="Li D."/>
            <person name="Gu W."/>
            <person name="Yang Z."/>
            <person name="Xuan Z."/>
            <person name="Ryder O.A."/>
            <person name="Leung F.C."/>
            <person name="Zhou Y."/>
            <person name="Cao J."/>
            <person name="Sun X."/>
            <person name="Fu Y."/>
            <person name="Fang X."/>
            <person name="Guo X."/>
            <person name="Wang B."/>
            <person name="Hou R."/>
            <person name="Shen F."/>
            <person name="Mu B."/>
            <person name="Ni P."/>
            <person name="Lin R."/>
            <person name="Qian W."/>
            <person name="Wang G."/>
            <person name="Yu C."/>
            <person name="Nie W."/>
            <person name="Wang J."/>
            <person name="Wu Z."/>
            <person name="Liang H."/>
            <person name="Min J."/>
            <person name="Wu Q."/>
            <person name="Cheng S."/>
            <person name="Ruan J."/>
            <person name="Wang M."/>
            <person name="Shi Z."/>
            <person name="Wen M."/>
            <person name="Liu B."/>
            <person name="Ren X."/>
            <person name="Zheng H."/>
            <person name="Dong D."/>
            <person name="Cook K."/>
            <person name="Shan G."/>
            <person name="Zhang H."/>
            <person name="Kosiol C."/>
            <person name="Xie X."/>
            <person name="Lu Z."/>
            <person name="Zheng H."/>
            <person name="Li Y."/>
            <person name="Steiner C.C."/>
            <person name="Lam T.T."/>
            <person name="Lin S."/>
            <person name="Zhang Q."/>
            <person name="Li G."/>
            <person name="Tian J."/>
            <person name="Gong T."/>
            <person name="Liu H."/>
            <person name="Zhang D."/>
            <person name="Fang L."/>
            <person name="Ye C."/>
            <person name="Zhang J."/>
            <person name="Hu W."/>
            <person name="Xu A."/>
            <person name="Ren Y."/>
            <person name="Zhang G."/>
            <person name="Bruford M.W."/>
            <person name="Li Q."/>
            <person name="Ma L."/>
            <person name="Guo Y."/>
            <person name="An N."/>
            <person name="Hu Y."/>
            <person name="Zheng Y."/>
            <person name="Shi Y."/>
            <person name="Li Z."/>
            <person name="Liu Q."/>
            <person name="Chen Y."/>
            <person name="Zhao J."/>
            <person name="Qu N."/>
            <person name="Zhao S."/>
            <person name="Tian F."/>
            <person name="Wang X."/>
            <person name="Wang H."/>
            <person name="Xu L."/>
            <person name="Liu X."/>
            <person name="Vinar T."/>
            <person name="Wang Y."/>
            <person name="Lam T.W."/>
            <person name="Yiu S.M."/>
            <person name="Liu S."/>
            <person name="Zhang H."/>
            <person name="Li D."/>
            <person name="Huang Y."/>
            <person name="Wang X."/>
            <person name="Yang G."/>
            <person name="Jiang Z."/>
            <person name="Wang J."/>
            <person name="Qin N."/>
            <person name="Li L."/>
            <person name="Li J."/>
            <person name="Bolund L."/>
            <person name="Kristiansen K."/>
            <person name="Wong G.K."/>
            <person name="Olson M."/>
            <person name="Zhang X."/>
            <person name="Li S."/>
            <person name="Yang H."/>
            <person name="Wang J."/>
            <person name="Wang J."/>
        </authorList>
    </citation>
    <scope>NUCLEOTIDE SEQUENCE [LARGE SCALE GENOMIC DNA]</scope>
</reference>
<dbReference type="GO" id="GO:0016020">
    <property type="term" value="C:membrane"/>
    <property type="evidence" value="ECO:0007669"/>
    <property type="project" value="UniProtKB-SubCell"/>
</dbReference>
<dbReference type="PANTHER" id="PTHR19256">
    <property type="entry name" value="T-CELL RECEPTOR GAMMA CHAIN"/>
    <property type="match status" value="1"/>
</dbReference>
<evidence type="ECO:0000256" key="6">
    <source>
        <dbReference type="ARBA" id="ARBA00023319"/>
    </source>
</evidence>
<dbReference type="InterPro" id="IPR051117">
    <property type="entry name" value="TRG_var/const_region"/>
</dbReference>
<evidence type="ECO:0000256" key="5">
    <source>
        <dbReference type="ARBA" id="ARBA00023170"/>
    </source>
</evidence>
<name>G1MKM7_AILME</name>
<evidence type="ECO:0000256" key="1">
    <source>
        <dbReference type="ARBA" id="ARBA00004370"/>
    </source>
</evidence>
<dbReference type="InParanoid" id="G1MKM7"/>
<dbReference type="GeneTree" id="ENSGT00940000153143"/>
<evidence type="ECO:0000313" key="8">
    <source>
        <dbReference type="Ensembl" id="ENSAMEP00000019912.2"/>
    </source>
</evidence>
<organism evidence="8 9">
    <name type="scientific">Ailuropoda melanoleuca</name>
    <name type="common">Giant panda</name>
    <dbReference type="NCBI Taxonomy" id="9646"/>
    <lineage>
        <taxon>Eukaryota</taxon>
        <taxon>Metazoa</taxon>
        <taxon>Chordata</taxon>
        <taxon>Craniata</taxon>
        <taxon>Vertebrata</taxon>
        <taxon>Euteleostomi</taxon>
        <taxon>Mammalia</taxon>
        <taxon>Eutheria</taxon>
        <taxon>Laurasiatheria</taxon>
        <taxon>Carnivora</taxon>
        <taxon>Caniformia</taxon>
        <taxon>Ursidae</taxon>
        <taxon>Ailuropoda</taxon>
    </lineage>
</organism>
<dbReference type="PANTHER" id="PTHR19256:SF65">
    <property type="entry name" value="T CELL RECEPTOR GAMMA CONSTANT 1-RELATED"/>
    <property type="match status" value="1"/>
</dbReference>
<dbReference type="AlphaFoldDB" id="G1MKM7"/>
<feature type="domain" description="Ig-like" evidence="7">
    <location>
        <begin position="22"/>
        <end position="140"/>
    </location>
</feature>
<dbReference type="PROSITE" id="PS50835">
    <property type="entry name" value="IG_LIKE"/>
    <property type="match status" value="1"/>
</dbReference>
<dbReference type="Pfam" id="PF07686">
    <property type="entry name" value="V-set"/>
    <property type="match status" value="1"/>
</dbReference>
<evidence type="ECO:0000256" key="3">
    <source>
        <dbReference type="ARBA" id="ARBA00022989"/>
    </source>
</evidence>
<keyword evidence="5" id="KW-0675">Receptor</keyword>
<comment type="subcellular location">
    <subcellularLocation>
        <location evidence="1">Membrane</location>
    </subcellularLocation>
</comment>
<evidence type="ECO:0000313" key="9">
    <source>
        <dbReference type="Proteomes" id="UP000008912"/>
    </source>
</evidence>
<sequence>MLQCQLRGLLPFQQDLCSVLSPASRAIRLEQLTVVVARESSSASLLCTAKTKVSYIHWYRYQEGKAPQRLLRLAMYQSDVRWDPVEKADKVTTIEAKDGYSCTLSVLKLEKSDKGVYYCAAWETHGHSYSPSPSAKRSLTVPTRPGTLYSLWVSGVALGSALSTPDSC</sequence>
<dbReference type="InterPro" id="IPR013783">
    <property type="entry name" value="Ig-like_fold"/>
</dbReference>
<dbReference type="InterPro" id="IPR013106">
    <property type="entry name" value="Ig_V-set"/>
</dbReference>
<protein>
    <recommendedName>
        <fullName evidence="7">Ig-like domain-containing protein</fullName>
    </recommendedName>
</protein>
<keyword evidence="9" id="KW-1185">Reference proteome</keyword>
<evidence type="ECO:0000256" key="2">
    <source>
        <dbReference type="ARBA" id="ARBA00022692"/>
    </source>
</evidence>
<keyword evidence="2" id="KW-0812">Transmembrane</keyword>
<reference evidence="8" key="2">
    <citation type="submission" date="2025-08" db="UniProtKB">
        <authorList>
            <consortium name="Ensembl"/>
        </authorList>
    </citation>
    <scope>IDENTIFICATION</scope>
</reference>
<dbReference type="Proteomes" id="UP000008912">
    <property type="component" value="Unassembled WGS sequence"/>
</dbReference>
<dbReference type="SUPFAM" id="SSF48726">
    <property type="entry name" value="Immunoglobulin"/>
    <property type="match status" value="1"/>
</dbReference>
<accession>G1MKM7</accession>
<dbReference type="SMART" id="SM00409">
    <property type="entry name" value="IG"/>
    <property type="match status" value="1"/>
</dbReference>
<keyword evidence="6" id="KW-0393">Immunoglobulin domain</keyword>
<evidence type="ECO:0000256" key="4">
    <source>
        <dbReference type="ARBA" id="ARBA00023136"/>
    </source>
</evidence>
<dbReference type="Ensembl" id="ENSAMET00000020681.2">
    <property type="protein sequence ID" value="ENSAMEP00000019912.2"/>
    <property type="gene ID" value="ENSAMEG00000018862.2"/>
</dbReference>
<dbReference type="InterPro" id="IPR007110">
    <property type="entry name" value="Ig-like_dom"/>
</dbReference>
<dbReference type="InterPro" id="IPR036179">
    <property type="entry name" value="Ig-like_dom_sf"/>
</dbReference>
<dbReference type="Gene3D" id="2.60.40.10">
    <property type="entry name" value="Immunoglobulins"/>
    <property type="match status" value="1"/>
</dbReference>
<dbReference type="eggNOG" id="ENOG502TKSN">
    <property type="taxonomic scope" value="Eukaryota"/>
</dbReference>
<dbReference type="InterPro" id="IPR003599">
    <property type="entry name" value="Ig_sub"/>
</dbReference>
<keyword evidence="4" id="KW-0472">Membrane</keyword>
<proteinExistence type="predicted"/>
<keyword evidence="3" id="KW-1133">Transmembrane helix</keyword>